<evidence type="ECO:0000256" key="6">
    <source>
        <dbReference type="SAM" id="Phobius"/>
    </source>
</evidence>
<dbReference type="InterPro" id="IPR007110">
    <property type="entry name" value="Ig-like_dom"/>
</dbReference>
<dbReference type="InterPro" id="IPR036179">
    <property type="entry name" value="Ig-like_dom_sf"/>
</dbReference>
<gene>
    <name evidence="9" type="ORF">E1301_Tti022502</name>
</gene>
<name>A0A5A9N7B5_9TELE</name>
<feature type="domain" description="Fibronectin type-III" evidence="8">
    <location>
        <begin position="213"/>
        <end position="313"/>
    </location>
</feature>
<evidence type="ECO:0000256" key="1">
    <source>
        <dbReference type="ARBA" id="ARBA00010890"/>
    </source>
</evidence>
<keyword evidence="2" id="KW-0732">Signal</keyword>
<protein>
    <recommendedName>
        <fullName evidence="11">Interleukin-11 receptor subunit alpha</fullName>
    </recommendedName>
</protein>
<dbReference type="AlphaFoldDB" id="A0A5A9N7B5"/>
<dbReference type="SUPFAM" id="SSF49265">
    <property type="entry name" value="Fibronectin type III"/>
    <property type="match status" value="2"/>
</dbReference>
<comment type="caution">
    <text evidence="9">The sequence shown here is derived from an EMBL/GenBank/DDBJ whole genome shotgun (WGS) entry which is preliminary data.</text>
</comment>
<keyword evidence="3" id="KW-0325">Glycoprotein</keyword>
<evidence type="ECO:0000256" key="3">
    <source>
        <dbReference type="ARBA" id="ARBA00023180"/>
    </source>
</evidence>
<keyword evidence="10" id="KW-1185">Reference proteome</keyword>
<dbReference type="FunFam" id="2.60.40.10:FF:000136">
    <property type="entry name" value="Ciliary neurotrophic factor receptor alpha"/>
    <property type="match status" value="1"/>
</dbReference>
<accession>A0A5A9N7B5</accession>
<dbReference type="PANTHER" id="PTHR48483">
    <property type="entry name" value="INTERLEUKIN-27 SUBUNIT BETA"/>
    <property type="match status" value="1"/>
</dbReference>
<organism evidence="9 10">
    <name type="scientific">Triplophysa tibetana</name>
    <dbReference type="NCBI Taxonomy" id="1572043"/>
    <lineage>
        <taxon>Eukaryota</taxon>
        <taxon>Metazoa</taxon>
        <taxon>Chordata</taxon>
        <taxon>Craniata</taxon>
        <taxon>Vertebrata</taxon>
        <taxon>Euteleostomi</taxon>
        <taxon>Actinopterygii</taxon>
        <taxon>Neopterygii</taxon>
        <taxon>Teleostei</taxon>
        <taxon>Ostariophysi</taxon>
        <taxon>Cypriniformes</taxon>
        <taxon>Nemacheilidae</taxon>
        <taxon>Triplophysa</taxon>
    </lineage>
</organism>
<dbReference type="PANTHER" id="PTHR48483:SF2">
    <property type="entry name" value="INTERLEUKIN-27 SUBUNIT BETA"/>
    <property type="match status" value="1"/>
</dbReference>
<feature type="region of interest" description="Disordered" evidence="5">
    <location>
        <begin position="317"/>
        <end position="347"/>
    </location>
</feature>
<evidence type="ECO:0000259" key="8">
    <source>
        <dbReference type="PROSITE" id="PS50853"/>
    </source>
</evidence>
<proteinExistence type="inferred from homology"/>
<comment type="similarity">
    <text evidence="1">Belongs to the type I cytokine receptor family. Type 3 subfamily.</text>
</comment>
<evidence type="ECO:0008006" key="11">
    <source>
        <dbReference type="Google" id="ProtNLM"/>
    </source>
</evidence>
<dbReference type="PROSITE" id="PS50853">
    <property type="entry name" value="FN3"/>
    <property type="match status" value="1"/>
</dbReference>
<dbReference type="Proteomes" id="UP000324632">
    <property type="component" value="Chromosome 23"/>
</dbReference>
<dbReference type="InterPro" id="IPR013783">
    <property type="entry name" value="Ig-like_fold"/>
</dbReference>
<dbReference type="InterPro" id="IPR036116">
    <property type="entry name" value="FN3_sf"/>
</dbReference>
<dbReference type="EMBL" id="SOYY01000023">
    <property type="protein sequence ID" value="KAA0704457.1"/>
    <property type="molecule type" value="Genomic_DNA"/>
</dbReference>
<dbReference type="SUPFAM" id="SSF48726">
    <property type="entry name" value="Immunoglobulin"/>
    <property type="match status" value="1"/>
</dbReference>
<dbReference type="PROSITE" id="PS50835">
    <property type="entry name" value="IG_LIKE"/>
    <property type="match status" value="1"/>
</dbReference>
<evidence type="ECO:0000259" key="7">
    <source>
        <dbReference type="PROSITE" id="PS50835"/>
    </source>
</evidence>
<keyword evidence="4" id="KW-0393">Immunoglobulin domain</keyword>
<dbReference type="CDD" id="cd00063">
    <property type="entry name" value="FN3"/>
    <property type="match status" value="1"/>
</dbReference>
<dbReference type="Gene3D" id="2.60.40.10">
    <property type="entry name" value="Immunoglobulins"/>
    <property type="match status" value="3"/>
</dbReference>
<dbReference type="InterPro" id="IPR003961">
    <property type="entry name" value="FN3_dom"/>
</dbReference>
<keyword evidence="6" id="KW-0472">Membrane</keyword>
<dbReference type="SMART" id="SM00060">
    <property type="entry name" value="FN3"/>
    <property type="match status" value="1"/>
</dbReference>
<dbReference type="Pfam" id="PF00047">
    <property type="entry name" value="ig"/>
    <property type="match status" value="1"/>
</dbReference>
<feature type="transmembrane region" description="Helical" evidence="6">
    <location>
        <begin position="352"/>
        <end position="378"/>
    </location>
</feature>
<evidence type="ECO:0000256" key="2">
    <source>
        <dbReference type="ARBA" id="ARBA00022729"/>
    </source>
</evidence>
<keyword evidence="6" id="KW-1133">Transmembrane helix</keyword>
<evidence type="ECO:0000313" key="10">
    <source>
        <dbReference type="Proteomes" id="UP000324632"/>
    </source>
</evidence>
<sequence length="402" mass="44998">MNHRCPVYCHVLVGLIVIGVIYLFSVNIKSEIWTNGVSDVQFGRLGSRVTLTCGGSLGGSPVEWRLNGSSVQPWQAQISEGSLTLLNATHSMEGNYSCHDERGTLLQTIKLRLGHQPYFVHISCRVPNHNKINCSWTPTKTTHLPTRYISSFSTNAGVVEPCEQDFNRENECSITDPPLWAPKLLVNITEINPLGSNSTIFRGDYHQLLKPDPPEDVTVVQVDGQPTQLLVQWKYPESWPDEMTGAFPLKFLLRYRPIGSSFWSALETEENSSLRIMDALAGHLHQIQVKAQDALNNYSQWSEWSHVVEARPWTESWDEPTEEPFGIPSVKSFPVRATDKSPDSSADQNGSLGLLVLVGLFLAIIVAVLLTIIALLWVRQKKQDIVKNQELSSMVKMKSIPI</sequence>
<feature type="transmembrane region" description="Helical" evidence="6">
    <location>
        <begin position="7"/>
        <end position="25"/>
    </location>
</feature>
<evidence type="ECO:0000256" key="5">
    <source>
        <dbReference type="SAM" id="MobiDB-lite"/>
    </source>
</evidence>
<evidence type="ECO:0000256" key="4">
    <source>
        <dbReference type="ARBA" id="ARBA00023319"/>
    </source>
</evidence>
<reference evidence="9 10" key="1">
    <citation type="journal article" date="2019" name="Mol. Ecol. Resour.">
        <title>Chromosome-level genome assembly of Triplophysa tibetana, a fish adapted to the harsh high-altitude environment of the Tibetan Plateau.</title>
        <authorList>
            <person name="Yang X."/>
            <person name="Liu H."/>
            <person name="Ma Z."/>
            <person name="Zou Y."/>
            <person name="Zou M."/>
            <person name="Mao Y."/>
            <person name="Li X."/>
            <person name="Wang H."/>
            <person name="Chen T."/>
            <person name="Wang W."/>
            <person name="Yang R."/>
        </authorList>
    </citation>
    <scope>NUCLEOTIDE SEQUENCE [LARGE SCALE GENOMIC DNA]</scope>
    <source>
        <strain evidence="9">TTIB1903HZAU</strain>
        <tissue evidence="9">Muscle</tissue>
    </source>
</reference>
<feature type="domain" description="Ig-like" evidence="7">
    <location>
        <begin position="46"/>
        <end position="98"/>
    </location>
</feature>
<dbReference type="InterPro" id="IPR013151">
    <property type="entry name" value="Immunoglobulin_dom"/>
</dbReference>
<evidence type="ECO:0000313" key="9">
    <source>
        <dbReference type="EMBL" id="KAA0704457.1"/>
    </source>
</evidence>
<dbReference type="InterPro" id="IPR053073">
    <property type="entry name" value="IL11/IL27_subunit_beta"/>
</dbReference>
<keyword evidence="6" id="KW-0812">Transmembrane</keyword>